<evidence type="ECO:0000313" key="1">
    <source>
        <dbReference type="EMBL" id="KAJ8880884.1"/>
    </source>
</evidence>
<dbReference type="Proteomes" id="UP001159363">
    <property type="component" value="Chromosome 5"/>
</dbReference>
<sequence length="122" mass="13845">MFLNAYIVYCYIFHQLPLLEFRRAVATSLMAYEFLPAPKAPPSGVRDGQPTIDLHLVKEEGKTFLLQRMSGKATEASTGRNFWRDEDGVTIAVPHSKCSHCNVYLCCSEKKNCFSLYYSIVV</sequence>
<accession>A0ABQ9H9B2</accession>
<protein>
    <submittedName>
        <fullName evidence="1">Uncharacterized protein</fullName>
    </submittedName>
</protein>
<dbReference type="EMBL" id="JARBHB010000006">
    <property type="protein sequence ID" value="KAJ8880884.1"/>
    <property type="molecule type" value="Genomic_DNA"/>
</dbReference>
<comment type="caution">
    <text evidence="1">The sequence shown here is derived from an EMBL/GenBank/DDBJ whole genome shotgun (WGS) entry which is preliminary data.</text>
</comment>
<reference evidence="1 2" key="1">
    <citation type="submission" date="2023-02" db="EMBL/GenBank/DDBJ databases">
        <title>LHISI_Scaffold_Assembly.</title>
        <authorList>
            <person name="Stuart O.P."/>
            <person name="Cleave R."/>
            <person name="Magrath M.J.L."/>
            <person name="Mikheyev A.S."/>
        </authorList>
    </citation>
    <scope>NUCLEOTIDE SEQUENCE [LARGE SCALE GENOMIC DNA]</scope>
    <source>
        <strain evidence="1">Daus_M_001</strain>
        <tissue evidence="1">Leg muscle</tissue>
    </source>
</reference>
<gene>
    <name evidence="1" type="ORF">PR048_017357</name>
</gene>
<name>A0ABQ9H9B2_9NEOP</name>
<proteinExistence type="predicted"/>
<evidence type="ECO:0000313" key="2">
    <source>
        <dbReference type="Proteomes" id="UP001159363"/>
    </source>
</evidence>
<keyword evidence="2" id="KW-1185">Reference proteome</keyword>
<organism evidence="1 2">
    <name type="scientific">Dryococelus australis</name>
    <dbReference type="NCBI Taxonomy" id="614101"/>
    <lineage>
        <taxon>Eukaryota</taxon>
        <taxon>Metazoa</taxon>
        <taxon>Ecdysozoa</taxon>
        <taxon>Arthropoda</taxon>
        <taxon>Hexapoda</taxon>
        <taxon>Insecta</taxon>
        <taxon>Pterygota</taxon>
        <taxon>Neoptera</taxon>
        <taxon>Polyneoptera</taxon>
        <taxon>Phasmatodea</taxon>
        <taxon>Verophasmatodea</taxon>
        <taxon>Anareolatae</taxon>
        <taxon>Phasmatidae</taxon>
        <taxon>Eurycanthinae</taxon>
        <taxon>Dryococelus</taxon>
    </lineage>
</organism>